<name>A0A0K1E6B6_CHOCO</name>
<dbReference type="OrthoDB" id="5524283at2"/>
<reference evidence="2 3" key="1">
    <citation type="submission" date="2015-07" db="EMBL/GenBank/DDBJ databases">
        <title>Genome analysis of myxobacterium Chondromyces crocatus Cm c5 reveals a high potential for natural compound synthesis and the genetic basis for the loss of fruiting body formation.</title>
        <authorList>
            <person name="Zaburannyi N."/>
            <person name="Bunk B."/>
            <person name="Maier J."/>
            <person name="Overmann J."/>
            <person name="Mueller R."/>
        </authorList>
    </citation>
    <scope>NUCLEOTIDE SEQUENCE [LARGE SCALE GENOMIC DNA]</scope>
    <source>
        <strain evidence="2 3">Cm c5</strain>
    </source>
</reference>
<dbReference type="RefSeq" id="WP_050428940.1">
    <property type="nucleotide sequence ID" value="NZ_CP012159.1"/>
</dbReference>
<evidence type="ECO:0000313" key="3">
    <source>
        <dbReference type="Proteomes" id="UP000067626"/>
    </source>
</evidence>
<evidence type="ECO:0000313" key="2">
    <source>
        <dbReference type="EMBL" id="AKT36420.1"/>
    </source>
</evidence>
<organism evidence="2 3">
    <name type="scientific">Chondromyces crocatus</name>
    <dbReference type="NCBI Taxonomy" id="52"/>
    <lineage>
        <taxon>Bacteria</taxon>
        <taxon>Pseudomonadati</taxon>
        <taxon>Myxococcota</taxon>
        <taxon>Polyangia</taxon>
        <taxon>Polyangiales</taxon>
        <taxon>Polyangiaceae</taxon>
        <taxon>Chondromyces</taxon>
    </lineage>
</organism>
<feature type="signal peptide" evidence="1">
    <location>
        <begin position="1"/>
        <end position="19"/>
    </location>
</feature>
<dbReference type="KEGG" id="ccro:CMC5_005330"/>
<protein>
    <recommendedName>
        <fullName evidence="4">Secreted protein</fullName>
    </recommendedName>
</protein>
<keyword evidence="1" id="KW-0732">Signal</keyword>
<sequence>MPMARLLVALSATSFVVLAHGGRASAEPQATAAVTIGMAGRGNERRVWDNTAFHLGLRGDVLFFRQDAHDFGFGPYAEALTHAFDEFQLGGGAALLVPVLETMPLVFSGGAYGRVAENGNGFEPGLAASIFWGSRSYNFHSSYGMAGGLLAQFRAGLGSSRETSIVVGAQLDLAILTMPVVLLINALRPSPEVAPVK</sequence>
<dbReference type="STRING" id="52.CMC5_005330"/>
<keyword evidence="3" id="KW-1185">Reference proteome</keyword>
<accession>A0A0K1E6B6</accession>
<evidence type="ECO:0008006" key="4">
    <source>
        <dbReference type="Google" id="ProtNLM"/>
    </source>
</evidence>
<gene>
    <name evidence="2" type="ORF">CMC5_005330</name>
</gene>
<proteinExistence type="predicted"/>
<feature type="chain" id="PRO_5005458943" description="Secreted protein" evidence="1">
    <location>
        <begin position="20"/>
        <end position="197"/>
    </location>
</feature>
<dbReference type="AlphaFoldDB" id="A0A0K1E6B6"/>
<evidence type="ECO:0000256" key="1">
    <source>
        <dbReference type="SAM" id="SignalP"/>
    </source>
</evidence>
<dbReference type="EMBL" id="CP012159">
    <property type="protein sequence ID" value="AKT36420.1"/>
    <property type="molecule type" value="Genomic_DNA"/>
</dbReference>
<dbReference type="Proteomes" id="UP000067626">
    <property type="component" value="Chromosome"/>
</dbReference>